<proteinExistence type="predicted"/>
<name>A0A9X1IC60_9PROT</name>
<organism evidence="1 2">
    <name type="scientific">Roseicella aerolata</name>
    <dbReference type="NCBI Taxonomy" id="2883479"/>
    <lineage>
        <taxon>Bacteria</taxon>
        <taxon>Pseudomonadati</taxon>
        <taxon>Pseudomonadota</taxon>
        <taxon>Alphaproteobacteria</taxon>
        <taxon>Acetobacterales</taxon>
        <taxon>Roseomonadaceae</taxon>
        <taxon>Roseicella</taxon>
    </lineage>
</organism>
<evidence type="ECO:0000313" key="2">
    <source>
        <dbReference type="Proteomes" id="UP001139311"/>
    </source>
</evidence>
<sequence length="74" mass="8089">MRDMLYVSAIVWSVTVGVVLLTSPAEPPPIDAGCLERGYASHRDAGHWPYLADGRLTATEVSRLCARSRVAYGR</sequence>
<dbReference type="EMBL" id="JAJAQI010000001">
    <property type="protein sequence ID" value="MCB4820340.1"/>
    <property type="molecule type" value="Genomic_DNA"/>
</dbReference>
<reference evidence="1" key="1">
    <citation type="submission" date="2021-10" db="EMBL/GenBank/DDBJ databases">
        <title>Roseicella aerolatum sp. nov., isolated from aerosols of e-waste dismantling site.</title>
        <authorList>
            <person name="Qin T."/>
        </authorList>
    </citation>
    <scope>NUCLEOTIDE SEQUENCE</scope>
    <source>
        <strain evidence="1">GB24</strain>
    </source>
</reference>
<protein>
    <submittedName>
        <fullName evidence="1">Uncharacterized protein</fullName>
    </submittedName>
</protein>
<dbReference type="Proteomes" id="UP001139311">
    <property type="component" value="Unassembled WGS sequence"/>
</dbReference>
<evidence type="ECO:0000313" key="1">
    <source>
        <dbReference type="EMBL" id="MCB4820340.1"/>
    </source>
</evidence>
<dbReference type="AlphaFoldDB" id="A0A9X1IC60"/>
<keyword evidence="2" id="KW-1185">Reference proteome</keyword>
<comment type="caution">
    <text evidence="1">The sequence shown here is derived from an EMBL/GenBank/DDBJ whole genome shotgun (WGS) entry which is preliminary data.</text>
</comment>
<accession>A0A9X1IC60</accession>
<gene>
    <name evidence="1" type="ORF">LHA35_01170</name>
</gene>
<dbReference type="RefSeq" id="WP_226603452.1">
    <property type="nucleotide sequence ID" value="NZ_JAJAQI010000001.1"/>
</dbReference>